<feature type="signal peptide" evidence="1">
    <location>
        <begin position="1"/>
        <end position="23"/>
    </location>
</feature>
<name>A0A7K0DAR5_9NOCA</name>
<keyword evidence="1" id="KW-0732">Signal</keyword>
<dbReference type="Proteomes" id="UP000438448">
    <property type="component" value="Unassembled WGS sequence"/>
</dbReference>
<evidence type="ECO:0000313" key="2">
    <source>
        <dbReference type="EMBL" id="MQY22876.1"/>
    </source>
</evidence>
<dbReference type="EMBL" id="WEGK01000015">
    <property type="protein sequence ID" value="MQY22876.1"/>
    <property type="molecule type" value="Genomic_DNA"/>
</dbReference>
<proteinExistence type="predicted"/>
<reference evidence="2 3" key="1">
    <citation type="submission" date="2019-10" db="EMBL/GenBank/DDBJ databases">
        <title>Nocardia macrotermitis sp. nov. and Nocardia aurantia sp. nov., isolated from the gut of fungus growing-termite Macrotermes natalensis.</title>
        <authorList>
            <person name="Benndorf R."/>
            <person name="Schwitalla J."/>
            <person name="Martin K."/>
            <person name="De Beer W."/>
            <person name="Kaster A.-K."/>
            <person name="Vollmers J."/>
            <person name="Poulsen M."/>
            <person name="Beemelmanns C."/>
        </authorList>
    </citation>
    <scope>NUCLEOTIDE SEQUENCE [LARGE SCALE GENOMIC DNA]</scope>
    <source>
        <strain evidence="2 3">RB20</strain>
    </source>
</reference>
<sequence>MKTLALITLTAPLVLLAPAFAQAQTPAHTDIPNSPRNRCWVQNGHTVCAPEAQHRGRRIPDRGVAPHR</sequence>
<evidence type="ECO:0000256" key="1">
    <source>
        <dbReference type="SAM" id="SignalP"/>
    </source>
</evidence>
<feature type="chain" id="PRO_5029638298" evidence="1">
    <location>
        <begin position="24"/>
        <end position="68"/>
    </location>
</feature>
<dbReference type="RefSeq" id="WP_153414675.1">
    <property type="nucleotide sequence ID" value="NZ_WEGK01000015.1"/>
</dbReference>
<dbReference type="AlphaFoldDB" id="A0A7K0DAR5"/>
<evidence type="ECO:0000313" key="3">
    <source>
        <dbReference type="Proteomes" id="UP000438448"/>
    </source>
</evidence>
<gene>
    <name evidence="2" type="ORF">NRB20_60000</name>
</gene>
<comment type="caution">
    <text evidence="2">The sequence shown here is derived from an EMBL/GenBank/DDBJ whole genome shotgun (WGS) entry which is preliminary data.</text>
</comment>
<keyword evidence="3" id="KW-1185">Reference proteome</keyword>
<protein>
    <submittedName>
        <fullName evidence="2">Uncharacterized protein</fullName>
    </submittedName>
</protein>
<organism evidence="2 3">
    <name type="scientific">Nocardia macrotermitis</name>
    <dbReference type="NCBI Taxonomy" id="2585198"/>
    <lineage>
        <taxon>Bacteria</taxon>
        <taxon>Bacillati</taxon>
        <taxon>Actinomycetota</taxon>
        <taxon>Actinomycetes</taxon>
        <taxon>Mycobacteriales</taxon>
        <taxon>Nocardiaceae</taxon>
        <taxon>Nocardia</taxon>
    </lineage>
</organism>
<accession>A0A7K0DAR5</accession>